<dbReference type="PANTHER" id="PTHR45947:SF3">
    <property type="entry name" value="SULFOQUINOVOSYL TRANSFERASE SQD2"/>
    <property type="match status" value="1"/>
</dbReference>
<evidence type="ECO:0000313" key="2">
    <source>
        <dbReference type="EMBL" id="MZL34858.1"/>
    </source>
</evidence>
<dbReference type="EMBL" id="WWVQ01000056">
    <property type="protein sequence ID" value="MZL34858.1"/>
    <property type="molecule type" value="Genomic_DNA"/>
</dbReference>
<sequence>MRVLQVVNDMHRAGLETMLMNYYRNINREDIQFDFLTHRAYKSDYDDEIISLGGKMYYAPRLYPQNYLQYFKWMRTFFYDHPEYQIIHSHIDTMSYLPLLAAKKARIPVRIAHSHNTSIDKDFKYPLKQFFRTQITSVANEYCACGQEAGKFLFGYHRFKVIPNAIETDQFVYNEKNRNDVRKKLKLIDKFVIGHVGRLSYQKNHRFLIDIFEELYRYDSNARLLLIGTGEKEKELRDRVHHYGLDQVVYFLGSRDDVNELYQAMDVFVMPSFFEGIPVTGIEAQFSGLTCLFSDKVPKEVNFSGNCKFISLNKKKSEWILEIMKEKTFENRAAKSQKVTDSCYNIKNAYKILERYYKELGSQIE</sequence>
<reference evidence="2 3" key="1">
    <citation type="journal article" date="2019" name="Nat. Med.">
        <title>A library of human gut bacterial isolates paired with longitudinal multiomics data enables mechanistic microbiome research.</title>
        <authorList>
            <person name="Poyet M."/>
            <person name="Groussin M."/>
            <person name="Gibbons S.M."/>
            <person name="Avila-Pacheco J."/>
            <person name="Jiang X."/>
            <person name="Kearney S.M."/>
            <person name="Perrotta A.R."/>
            <person name="Berdy B."/>
            <person name="Zhao S."/>
            <person name="Lieberman T.D."/>
            <person name="Swanson P.K."/>
            <person name="Smith M."/>
            <person name="Roesemann S."/>
            <person name="Alexander J.E."/>
            <person name="Rich S.A."/>
            <person name="Livny J."/>
            <person name="Vlamakis H."/>
            <person name="Clish C."/>
            <person name="Bullock K."/>
            <person name="Deik A."/>
            <person name="Scott J."/>
            <person name="Pierce K.A."/>
            <person name="Xavier R.J."/>
            <person name="Alm E.J."/>
        </authorList>
    </citation>
    <scope>NUCLEOTIDE SEQUENCE [LARGE SCALE GENOMIC DNA]</scope>
    <source>
        <strain evidence="2 3">BIOML-A1</strain>
    </source>
</reference>
<gene>
    <name evidence="2" type="ORF">GT728_17085</name>
</gene>
<dbReference type="PANTHER" id="PTHR45947">
    <property type="entry name" value="SULFOQUINOVOSYL TRANSFERASE SQD2"/>
    <property type="match status" value="1"/>
</dbReference>
<dbReference type="RefSeq" id="WP_161234153.1">
    <property type="nucleotide sequence ID" value="NZ_JBCPBX010000037.1"/>
</dbReference>
<dbReference type="GO" id="GO:0016757">
    <property type="term" value="F:glycosyltransferase activity"/>
    <property type="evidence" value="ECO:0007669"/>
    <property type="project" value="TreeGrafter"/>
</dbReference>
<dbReference type="Pfam" id="PF13692">
    <property type="entry name" value="Glyco_trans_1_4"/>
    <property type="match status" value="1"/>
</dbReference>
<dbReference type="SUPFAM" id="SSF53756">
    <property type="entry name" value="UDP-Glycosyltransferase/glycogen phosphorylase"/>
    <property type="match status" value="1"/>
</dbReference>
<evidence type="ECO:0000313" key="3">
    <source>
        <dbReference type="Proteomes" id="UP000477285"/>
    </source>
</evidence>
<dbReference type="AlphaFoldDB" id="A0A6L8T7R1"/>
<dbReference type="Pfam" id="PF13439">
    <property type="entry name" value="Glyco_transf_4"/>
    <property type="match status" value="1"/>
</dbReference>
<dbReference type="InterPro" id="IPR028098">
    <property type="entry name" value="Glyco_trans_4-like_N"/>
</dbReference>
<proteinExistence type="predicted"/>
<accession>A0A6L8T7R1</accession>
<dbReference type="Gene3D" id="3.40.50.2000">
    <property type="entry name" value="Glycogen Phosphorylase B"/>
    <property type="match status" value="2"/>
</dbReference>
<name>A0A6L8T7R1_9FIRM</name>
<keyword evidence="2" id="KW-0808">Transferase</keyword>
<feature type="domain" description="Glycosyltransferase subfamily 4-like N-terminal" evidence="1">
    <location>
        <begin position="14"/>
        <end position="170"/>
    </location>
</feature>
<comment type="caution">
    <text evidence="2">The sequence shown here is derived from an EMBL/GenBank/DDBJ whole genome shotgun (WGS) entry which is preliminary data.</text>
</comment>
<dbReference type="CDD" id="cd03812">
    <property type="entry name" value="GT4_CapH-like"/>
    <property type="match status" value="1"/>
</dbReference>
<dbReference type="InterPro" id="IPR050194">
    <property type="entry name" value="Glycosyltransferase_grp1"/>
</dbReference>
<organism evidence="2 3">
    <name type="scientific">Blautia wexlerae</name>
    <dbReference type="NCBI Taxonomy" id="418240"/>
    <lineage>
        <taxon>Bacteria</taxon>
        <taxon>Bacillati</taxon>
        <taxon>Bacillota</taxon>
        <taxon>Clostridia</taxon>
        <taxon>Lachnospirales</taxon>
        <taxon>Lachnospiraceae</taxon>
        <taxon>Blautia</taxon>
    </lineage>
</organism>
<dbReference type="Proteomes" id="UP000477285">
    <property type="component" value="Unassembled WGS sequence"/>
</dbReference>
<evidence type="ECO:0000259" key="1">
    <source>
        <dbReference type="Pfam" id="PF13439"/>
    </source>
</evidence>
<protein>
    <submittedName>
        <fullName evidence="2">Glycosyltransferase</fullName>
    </submittedName>
</protein>